<comment type="similarity">
    <text evidence="1 4">Belongs to the ketopantoate reductase family.</text>
</comment>
<comment type="catalytic activity">
    <reaction evidence="4">
        <text>(R)-pantoate + NADP(+) = 2-dehydropantoate + NADPH + H(+)</text>
        <dbReference type="Rhea" id="RHEA:16233"/>
        <dbReference type="ChEBI" id="CHEBI:11561"/>
        <dbReference type="ChEBI" id="CHEBI:15378"/>
        <dbReference type="ChEBI" id="CHEBI:15980"/>
        <dbReference type="ChEBI" id="CHEBI:57783"/>
        <dbReference type="ChEBI" id="CHEBI:58349"/>
        <dbReference type="EC" id="1.1.1.169"/>
    </reaction>
</comment>
<dbReference type="AlphaFoldDB" id="A0A4R3KFB1"/>
<evidence type="ECO:0000256" key="2">
    <source>
        <dbReference type="ARBA" id="ARBA00022857"/>
    </source>
</evidence>
<dbReference type="Proteomes" id="UP000295188">
    <property type="component" value="Unassembled WGS sequence"/>
</dbReference>
<dbReference type="PANTHER" id="PTHR21708:SF26">
    <property type="entry name" value="2-DEHYDROPANTOATE 2-REDUCTASE"/>
    <property type="match status" value="1"/>
</dbReference>
<dbReference type="OrthoDB" id="9772736at2"/>
<keyword evidence="3 4" id="KW-0560">Oxidoreductase</keyword>
<dbReference type="GO" id="GO:0005737">
    <property type="term" value="C:cytoplasm"/>
    <property type="evidence" value="ECO:0007669"/>
    <property type="project" value="TreeGrafter"/>
</dbReference>
<dbReference type="Gene3D" id="3.40.50.720">
    <property type="entry name" value="NAD(P)-binding Rossmann-like Domain"/>
    <property type="match status" value="1"/>
</dbReference>
<evidence type="ECO:0000313" key="8">
    <source>
        <dbReference type="Proteomes" id="UP000295188"/>
    </source>
</evidence>
<dbReference type="Gene3D" id="1.10.1040.10">
    <property type="entry name" value="N-(1-d-carboxylethyl)-l-norvaline Dehydrogenase, domain 2"/>
    <property type="match status" value="1"/>
</dbReference>
<keyword evidence="2 4" id="KW-0521">NADP</keyword>
<dbReference type="InterPro" id="IPR013328">
    <property type="entry name" value="6PGD_dom2"/>
</dbReference>
<dbReference type="SUPFAM" id="SSF51735">
    <property type="entry name" value="NAD(P)-binding Rossmann-fold domains"/>
    <property type="match status" value="1"/>
</dbReference>
<comment type="caution">
    <text evidence="7">The sequence shown here is derived from an EMBL/GenBank/DDBJ whole genome shotgun (WGS) entry which is preliminary data.</text>
</comment>
<dbReference type="EC" id="1.1.1.169" evidence="4"/>
<gene>
    <name evidence="7" type="ORF">EDC37_10226</name>
</gene>
<evidence type="ECO:0000259" key="6">
    <source>
        <dbReference type="Pfam" id="PF08546"/>
    </source>
</evidence>
<dbReference type="GO" id="GO:0015940">
    <property type="term" value="P:pantothenate biosynthetic process"/>
    <property type="evidence" value="ECO:0007669"/>
    <property type="project" value="UniProtKB-UniPathway"/>
</dbReference>
<name>A0A4R3KFB1_9FIRM</name>
<proteinExistence type="inferred from homology"/>
<dbReference type="SUPFAM" id="SSF48179">
    <property type="entry name" value="6-phosphogluconate dehydrogenase C-terminal domain-like"/>
    <property type="match status" value="1"/>
</dbReference>
<dbReference type="InterPro" id="IPR008927">
    <property type="entry name" value="6-PGluconate_DH-like_C_sf"/>
</dbReference>
<evidence type="ECO:0000256" key="4">
    <source>
        <dbReference type="RuleBase" id="RU362068"/>
    </source>
</evidence>
<dbReference type="RefSeq" id="WP_132547136.1">
    <property type="nucleotide sequence ID" value="NZ_SMAA01000002.1"/>
</dbReference>
<dbReference type="Pfam" id="PF08546">
    <property type="entry name" value="ApbA_C"/>
    <property type="match status" value="1"/>
</dbReference>
<dbReference type="NCBIfam" id="TIGR00745">
    <property type="entry name" value="apbA_panE"/>
    <property type="match status" value="1"/>
</dbReference>
<reference evidence="7 8" key="1">
    <citation type="submission" date="2019-03" db="EMBL/GenBank/DDBJ databases">
        <title>Genomic Encyclopedia of Type Strains, Phase IV (KMG-IV): sequencing the most valuable type-strain genomes for metagenomic binning, comparative biology and taxonomic classification.</title>
        <authorList>
            <person name="Goeker M."/>
        </authorList>
    </citation>
    <scope>NUCLEOTIDE SEQUENCE [LARGE SCALE GENOMIC DNA]</scope>
    <source>
        <strain evidence="7 8">DSM 20467</strain>
    </source>
</reference>
<comment type="function">
    <text evidence="4">Catalyzes the NADPH-dependent reduction of ketopantoate into pantoic acid.</text>
</comment>
<feature type="domain" description="Ketopantoate reductase C-terminal" evidence="6">
    <location>
        <begin position="180"/>
        <end position="297"/>
    </location>
</feature>
<evidence type="ECO:0000256" key="1">
    <source>
        <dbReference type="ARBA" id="ARBA00007870"/>
    </source>
</evidence>
<dbReference type="InterPro" id="IPR036291">
    <property type="entry name" value="NAD(P)-bd_dom_sf"/>
</dbReference>
<evidence type="ECO:0000259" key="5">
    <source>
        <dbReference type="Pfam" id="PF02558"/>
    </source>
</evidence>
<evidence type="ECO:0000256" key="3">
    <source>
        <dbReference type="ARBA" id="ARBA00023002"/>
    </source>
</evidence>
<dbReference type="PANTHER" id="PTHR21708">
    <property type="entry name" value="PROBABLE 2-DEHYDROPANTOATE 2-REDUCTASE"/>
    <property type="match status" value="1"/>
</dbReference>
<organism evidence="7 8">
    <name type="scientific">Pectinatus cerevisiiphilus</name>
    <dbReference type="NCBI Taxonomy" id="86956"/>
    <lineage>
        <taxon>Bacteria</taxon>
        <taxon>Bacillati</taxon>
        <taxon>Bacillota</taxon>
        <taxon>Negativicutes</taxon>
        <taxon>Selenomonadales</taxon>
        <taxon>Selenomonadaceae</taxon>
        <taxon>Pectinatus</taxon>
    </lineage>
</organism>
<dbReference type="UniPathway" id="UPA00028">
    <property type="reaction ID" value="UER00004"/>
</dbReference>
<protein>
    <recommendedName>
        <fullName evidence="4">2-dehydropantoate 2-reductase</fullName>
        <ecNumber evidence="4">1.1.1.169</ecNumber>
    </recommendedName>
    <alternativeName>
        <fullName evidence="4">Ketopantoate reductase</fullName>
    </alternativeName>
</protein>
<sequence length="304" mass="32770">MNYVILGAGGTGGCIGGFLAAAGKNVVFIARGRHLQAMQEKGLTIHSDKKGEMHLKNIKAMGTDEYKSKADVIFVSVKGYSLDDIVPFLKKAADRHTIIIPILNIFGTGKALAEKLPGKNVLEGCIYIVAWISAPGEITQRSDIFRVVYGTRGETALRPQLDQIAADLLSAGIAPVVSQNIAEDTYRKFTFVSPMAAVGAYYDITAQAMQKQGEKRDAFAAAVKEVIEVGKAMGLNLDSGLFDKNLAIMDALTPETTASMQKDLKKGGKSELDGLVFEVVRMAEKFGVAVPIYTQIAKKFGFEK</sequence>
<dbReference type="InterPro" id="IPR003710">
    <property type="entry name" value="ApbA"/>
</dbReference>
<accession>A0A4R3KFB1</accession>
<dbReference type="Pfam" id="PF02558">
    <property type="entry name" value="ApbA"/>
    <property type="match status" value="1"/>
</dbReference>
<comment type="pathway">
    <text evidence="4">Cofactor biosynthesis; (R)-pantothenate biosynthesis; (R)-pantoate from 3-methyl-2-oxobutanoate: step 2/2.</text>
</comment>
<dbReference type="InterPro" id="IPR051402">
    <property type="entry name" value="KPR-Related"/>
</dbReference>
<keyword evidence="4" id="KW-0566">Pantothenate biosynthesis</keyword>
<feature type="domain" description="Ketopantoate reductase N-terminal" evidence="5">
    <location>
        <begin position="4"/>
        <end position="150"/>
    </location>
</feature>
<dbReference type="InterPro" id="IPR013332">
    <property type="entry name" value="KPR_N"/>
</dbReference>
<dbReference type="GO" id="GO:0008677">
    <property type="term" value="F:2-dehydropantoate 2-reductase activity"/>
    <property type="evidence" value="ECO:0007669"/>
    <property type="project" value="UniProtKB-EC"/>
</dbReference>
<dbReference type="EMBL" id="SMAA01000002">
    <property type="protein sequence ID" value="TCS81331.1"/>
    <property type="molecule type" value="Genomic_DNA"/>
</dbReference>
<evidence type="ECO:0000313" key="7">
    <source>
        <dbReference type="EMBL" id="TCS81331.1"/>
    </source>
</evidence>
<dbReference type="InterPro" id="IPR013752">
    <property type="entry name" value="KPA_reductase"/>
</dbReference>
<keyword evidence="8" id="KW-1185">Reference proteome</keyword>